<sequence length="138" mass="15152">MPTPTPMPVPAAEPAPGPVAEVTAFMARYEQAANRRVVEDLAPLIAPDATYWFSDGSHQGRGEILAAIARTFATISDEVYEITALEWVVVSARHAVCRYRFSWTGQVEGRPRSGRGRGTSVLTRHGGTWQIQHEHLSP</sequence>
<dbReference type="STRING" id="310780.SAMN05216267_103348"/>
<feature type="domain" description="DUF4440" evidence="1">
    <location>
        <begin position="24"/>
        <end position="131"/>
    </location>
</feature>
<dbReference type="InterPro" id="IPR027843">
    <property type="entry name" value="DUF4440"/>
</dbReference>
<dbReference type="Pfam" id="PF14534">
    <property type="entry name" value="DUF4440"/>
    <property type="match status" value="1"/>
</dbReference>
<proteinExistence type="predicted"/>
<evidence type="ECO:0000259" key="1">
    <source>
        <dbReference type="Pfam" id="PF14534"/>
    </source>
</evidence>
<accession>A0A1H8R8H5</accession>
<organism evidence="2 3">
    <name type="scientific">Actinacidiphila rubida</name>
    <dbReference type="NCBI Taxonomy" id="310780"/>
    <lineage>
        <taxon>Bacteria</taxon>
        <taxon>Bacillati</taxon>
        <taxon>Actinomycetota</taxon>
        <taxon>Actinomycetes</taxon>
        <taxon>Kitasatosporales</taxon>
        <taxon>Streptomycetaceae</taxon>
        <taxon>Actinacidiphila</taxon>
    </lineage>
</organism>
<dbReference type="Proteomes" id="UP000181951">
    <property type="component" value="Unassembled WGS sequence"/>
</dbReference>
<dbReference type="Gene3D" id="3.10.450.50">
    <property type="match status" value="1"/>
</dbReference>
<dbReference type="InterPro" id="IPR032710">
    <property type="entry name" value="NTF2-like_dom_sf"/>
</dbReference>
<keyword evidence="3" id="KW-1185">Reference proteome</keyword>
<dbReference type="AlphaFoldDB" id="A0A1H8R8H5"/>
<dbReference type="EMBL" id="FODD01000033">
    <property type="protein sequence ID" value="SEO62692.1"/>
    <property type="molecule type" value="Genomic_DNA"/>
</dbReference>
<protein>
    <recommendedName>
        <fullName evidence="1">DUF4440 domain-containing protein</fullName>
    </recommendedName>
</protein>
<gene>
    <name evidence="2" type="ORF">SAMN05216267_103348</name>
</gene>
<name>A0A1H8R8H5_9ACTN</name>
<dbReference type="SUPFAM" id="SSF54427">
    <property type="entry name" value="NTF2-like"/>
    <property type="match status" value="1"/>
</dbReference>
<evidence type="ECO:0000313" key="3">
    <source>
        <dbReference type="Proteomes" id="UP000181951"/>
    </source>
</evidence>
<reference evidence="2 3" key="1">
    <citation type="submission" date="2016-10" db="EMBL/GenBank/DDBJ databases">
        <authorList>
            <person name="de Groot N.N."/>
        </authorList>
    </citation>
    <scope>NUCLEOTIDE SEQUENCE [LARGE SCALE GENOMIC DNA]</scope>
    <source>
        <strain evidence="2 3">CGMCC 4.2026</strain>
    </source>
</reference>
<evidence type="ECO:0000313" key="2">
    <source>
        <dbReference type="EMBL" id="SEO62692.1"/>
    </source>
</evidence>
<dbReference type="RefSeq" id="WP_245791666.1">
    <property type="nucleotide sequence ID" value="NZ_FODD01000033.1"/>
</dbReference>